<comment type="similarity">
    <text evidence="2 14 15">Belongs to the TonB-dependent receptor family.</text>
</comment>
<evidence type="ECO:0000256" key="9">
    <source>
        <dbReference type="ARBA" id="ARBA00023065"/>
    </source>
</evidence>
<dbReference type="GO" id="GO:0038023">
    <property type="term" value="F:signaling receptor activity"/>
    <property type="evidence" value="ECO:0007669"/>
    <property type="project" value="InterPro"/>
</dbReference>
<dbReference type="Pfam" id="PF07715">
    <property type="entry name" value="Plug"/>
    <property type="match status" value="1"/>
</dbReference>
<keyword evidence="13 14" id="KW-0998">Cell outer membrane</keyword>
<dbReference type="GO" id="GO:0015344">
    <property type="term" value="F:siderophore uptake transmembrane transporter activity"/>
    <property type="evidence" value="ECO:0007669"/>
    <property type="project" value="TreeGrafter"/>
</dbReference>
<evidence type="ECO:0000256" key="3">
    <source>
        <dbReference type="ARBA" id="ARBA00022448"/>
    </source>
</evidence>
<evidence type="ECO:0000256" key="2">
    <source>
        <dbReference type="ARBA" id="ARBA00009810"/>
    </source>
</evidence>
<evidence type="ECO:0000259" key="18">
    <source>
        <dbReference type="Pfam" id="PF00593"/>
    </source>
</evidence>
<reference evidence="20 22" key="1">
    <citation type="submission" date="2019-04" db="EMBL/GenBank/DDBJ databases">
        <title>Complete genome sequence of Agrobacterium larrymoorei CFBP5473.</title>
        <authorList>
            <person name="Haryono M."/>
            <person name="Chou L."/>
            <person name="Lin Y.-C."/>
            <person name="Lai E.-M."/>
            <person name="Kuo C.-H."/>
        </authorList>
    </citation>
    <scope>NUCLEOTIDE SEQUENCE [LARGE SCALE GENOMIC DNA]</scope>
    <source>
        <strain evidence="20 22">CFBP5473</strain>
    </source>
</reference>
<dbReference type="NCBIfam" id="NF010651">
    <property type="entry name" value="PRK14050.1"/>
    <property type="match status" value="1"/>
</dbReference>
<evidence type="ECO:0000256" key="8">
    <source>
        <dbReference type="ARBA" id="ARBA00023004"/>
    </source>
</evidence>
<feature type="signal peptide" evidence="17">
    <location>
        <begin position="1"/>
        <end position="29"/>
    </location>
</feature>
<dbReference type="GO" id="GO:0015891">
    <property type="term" value="P:siderophore transport"/>
    <property type="evidence" value="ECO:0007669"/>
    <property type="project" value="InterPro"/>
</dbReference>
<dbReference type="PROSITE" id="PS52016">
    <property type="entry name" value="TONB_DEPENDENT_REC_3"/>
    <property type="match status" value="1"/>
</dbReference>
<evidence type="ECO:0000256" key="10">
    <source>
        <dbReference type="ARBA" id="ARBA00023077"/>
    </source>
</evidence>
<evidence type="ECO:0000313" key="22">
    <source>
        <dbReference type="Proteomes" id="UP000298545"/>
    </source>
</evidence>
<feature type="chain" id="PRO_5044606452" evidence="17">
    <location>
        <begin position="30"/>
        <end position="718"/>
    </location>
</feature>
<evidence type="ECO:0000256" key="16">
    <source>
        <dbReference type="SAM" id="MobiDB-lite"/>
    </source>
</evidence>
<evidence type="ECO:0000313" key="20">
    <source>
        <dbReference type="EMBL" id="QCI98886.1"/>
    </source>
</evidence>
<dbReference type="SUPFAM" id="SSF56935">
    <property type="entry name" value="Porins"/>
    <property type="match status" value="1"/>
</dbReference>
<keyword evidence="4 14" id="KW-1134">Transmembrane beta strand</keyword>
<dbReference type="Proteomes" id="UP000826513">
    <property type="component" value="Chromosome 1"/>
</dbReference>
<dbReference type="KEGG" id="alf:CFBP5473_13875"/>
<evidence type="ECO:0000256" key="17">
    <source>
        <dbReference type="SAM" id="SignalP"/>
    </source>
</evidence>
<keyword evidence="11 14" id="KW-0472">Membrane</keyword>
<dbReference type="FunFam" id="2.170.130.10:FF:000001">
    <property type="entry name" value="Catecholate siderophore TonB-dependent receptor"/>
    <property type="match status" value="1"/>
</dbReference>
<feature type="domain" description="TonB-dependent receptor-like beta-barrel" evidence="18">
    <location>
        <begin position="253"/>
        <end position="687"/>
    </location>
</feature>
<evidence type="ECO:0000259" key="19">
    <source>
        <dbReference type="Pfam" id="PF07715"/>
    </source>
</evidence>
<evidence type="ECO:0000313" key="23">
    <source>
        <dbReference type="Proteomes" id="UP000826513"/>
    </source>
</evidence>
<evidence type="ECO:0000256" key="11">
    <source>
        <dbReference type="ARBA" id="ARBA00023136"/>
    </source>
</evidence>
<dbReference type="InterPro" id="IPR012910">
    <property type="entry name" value="Plug_dom"/>
</dbReference>
<dbReference type="InterPro" id="IPR039426">
    <property type="entry name" value="TonB-dep_rcpt-like"/>
</dbReference>
<dbReference type="GO" id="GO:0009279">
    <property type="term" value="C:cell outer membrane"/>
    <property type="evidence" value="ECO:0007669"/>
    <property type="project" value="UniProtKB-SubCell"/>
</dbReference>
<comment type="subcellular location">
    <subcellularLocation>
        <location evidence="1 14">Cell outer membrane</location>
        <topology evidence="1 14">Multi-pass membrane protein</topology>
    </subcellularLocation>
</comment>
<name>A0A4D7DXH0_9HYPH</name>
<dbReference type="PANTHER" id="PTHR32552:SF68">
    <property type="entry name" value="FERRICHROME OUTER MEMBRANE TRANSPORTER_PHAGE RECEPTOR"/>
    <property type="match status" value="1"/>
</dbReference>
<keyword evidence="3 14" id="KW-0813">Transport</keyword>
<dbReference type="InterPro" id="IPR010105">
    <property type="entry name" value="TonB_sidphr_rcpt"/>
</dbReference>
<dbReference type="InterPro" id="IPR036942">
    <property type="entry name" value="Beta-barrel_TonB_sf"/>
</dbReference>
<feature type="region of interest" description="Disordered" evidence="16">
    <location>
        <begin position="53"/>
        <end position="72"/>
    </location>
</feature>
<dbReference type="NCBIfam" id="TIGR01783">
    <property type="entry name" value="TonB-siderophor"/>
    <property type="match status" value="1"/>
</dbReference>
<dbReference type="Gene3D" id="2.170.130.10">
    <property type="entry name" value="TonB-dependent receptor, plug domain"/>
    <property type="match status" value="1"/>
</dbReference>
<keyword evidence="10 15" id="KW-0798">TonB box</keyword>
<evidence type="ECO:0000256" key="14">
    <source>
        <dbReference type="PROSITE-ProRule" id="PRU01360"/>
    </source>
</evidence>
<protein>
    <submittedName>
        <fullName evidence="20">TonB-dependent siderophore receptor</fullName>
    </submittedName>
</protein>
<reference evidence="21 23" key="2">
    <citation type="submission" date="2021-03" db="EMBL/GenBank/DDBJ databases">
        <title>Rapid diversification of plasmids in a genus of pathogenic and nitrogen fixing bacteria.</title>
        <authorList>
            <person name="Weisberg A.J."/>
            <person name="Miller M."/>
            <person name="Ream W."/>
            <person name="Grunwald N.J."/>
            <person name="Chang J.H."/>
        </authorList>
    </citation>
    <scope>NUCLEOTIDE SEQUENCE [LARGE SCALE GENOMIC DNA]</scope>
    <source>
        <strain evidence="21 23">AF3.44</strain>
    </source>
</reference>
<evidence type="ECO:0000256" key="7">
    <source>
        <dbReference type="ARBA" id="ARBA00022729"/>
    </source>
</evidence>
<evidence type="ECO:0000256" key="4">
    <source>
        <dbReference type="ARBA" id="ARBA00022452"/>
    </source>
</evidence>
<evidence type="ECO:0000313" key="21">
    <source>
        <dbReference type="EMBL" id="QYA08225.1"/>
    </source>
</evidence>
<keyword evidence="23" id="KW-1185">Reference proteome</keyword>
<dbReference type="STRING" id="1367849.GCA_000518585_03368"/>
<organism evidence="20 22">
    <name type="scientific">Agrobacterium larrymoorei</name>
    <dbReference type="NCBI Taxonomy" id="160699"/>
    <lineage>
        <taxon>Bacteria</taxon>
        <taxon>Pseudomonadati</taxon>
        <taxon>Pseudomonadota</taxon>
        <taxon>Alphaproteobacteria</taxon>
        <taxon>Hyphomicrobiales</taxon>
        <taxon>Rhizobiaceae</taxon>
        <taxon>Rhizobium/Agrobacterium group</taxon>
        <taxon>Agrobacterium</taxon>
    </lineage>
</organism>
<dbReference type="OrthoDB" id="9760333at2"/>
<keyword evidence="12 20" id="KW-0675">Receptor</keyword>
<dbReference type="CDD" id="cd01347">
    <property type="entry name" value="ligand_gated_channel"/>
    <property type="match status" value="1"/>
</dbReference>
<keyword evidence="5" id="KW-0410">Iron transport</keyword>
<dbReference type="Proteomes" id="UP000298545">
    <property type="component" value="Chromosome circular"/>
</dbReference>
<keyword evidence="7 17" id="KW-0732">Signal</keyword>
<evidence type="ECO:0000256" key="15">
    <source>
        <dbReference type="RuleBase" id="RU003357"/>
    </source>
</evidence>
<dbReference type="RefSeq" id="WP_051441310.1">
    <property type="nucleotide sequence ID" value="NZ_CP039691.1"/>
</dbReference>
<evidence type="ECO:0000256" key="6">
    <source>
        <dbReference type="ARBA" id="ARBA00022692"/>
    </source>
</evidence>
<dbReference type="Gene3D" id="2.40.170.20">
    <property type="entry name" value="TonB-dependent receptor, beta-barrel domain"/>
    <property type="match status" value="1"/>
</dbReference>
<dbReference type="InterPro" id="IPR037066">
    <property type="entry name" value="Plug_dom_sf"/>
</dbReference>
<dbReference type="PANTHER" id="PTHR32552">
    <property type="entry name" value="FERRICHROME IRON RECEPTOR-RELATED"/>
    <property type="match status" value="1"/>
</dbReference>
<evidence type="ECO:0000256" key="1">
    <source>
        <dbReference type="ARBA" id="ARBA00004571"/>
    </source>
</evidence>
<evidence type="ECO:0000256" key="12">
    <source>
        <dbReference type="ARBA" id="ARBA00023170"/>
    </source>
</evidence>
<dbReference type="EMBL" id="CP072167">
    <property type="protein sequence ID" value="QYA08225.1"/>
    <property type="molecule type" value="Genomic_DNA"/>
</dbReference>
<sequence length="718" mass="78582">MKKTNHILLTRLLTGTALLVLGVPHASFAQEAGTTVLEQITVQGAGDATGTGPVDGYVAKKSTSGSKSDTPLKEIPQSVSVIGREELDDRAVVTKVDEALRYTPGVLTQQFGVDADTDWFYLRGFDASQTGVFLDGLNLFSYAFGNFQIDAYSLERVEVLKGASSVIYGGANPGGIVQLTSKRPQDEPIRQTEVGINNFGNAFFGFDLGDKIDEEGVWKYRVTGKVAGGDTYTDYSNDLRGFIMPQISFEPDAQTSATVYGYFSALDQVHTGNSFLPYEGTVVNGSFGKISRDSFFSEPDMDKGRAYQSLVGYEISHEFDNGWKLSQNARYAYLNKHETGVFGNGLTAVGSDTLNRFASDEVSKVDSFNIDNRAEKEFETGALDHNLLLGLDYKHFQLDRVQRAGSADPINVVNPVYTGNYTLGSPYADELITQQQLGVYAQDRIRFGDGWLVTLNGRYDYVDTDVENRIGASRSSNDSALSGRAGLAYEFDNGLTPYVSASTFFNPLVDSLANGETAKPEEGHQFETGVKYEPDFFDGTLNASVFKLVKQNAIVSYTDSNNKFVSGQFGEVESQGVELEAKVNLNENWKALAAYSYTDIEITEDANPNLIGKSPWLIPNHTASLWLDYSFTNDTLEGLSLGGGVRFKGKSYADQLNQLEVPSAAVFDAAIRYEKNDWTASVNVANLFDKEYVAGCAGANVCAWGDSRTITFKLSKKW</sequence>
<dbReference type="EMBL" id="CP039691">
    <property type="protein sequence ID" value="QCI98886.1"/>
    <property type="molecule type" value="Genomic_DNA"/>
</dbReference>
<accession>A0A4D7DXH0</accession>
<keyword evidence="6 14" id="KW-0812">Transmembrane</keyword>
<dbReference type="Pfam" id="PF00593">
    <property type="entry name" value="TonB_dep_Rec_b-barrel"/>
    <property type="match status" value="1"/>
</dbReference>
<evidence type="ECO:0000256" key="13">
    <source>
        <dbReference type="ARBA" id="ARBA00023237"/>
    </source>
</evidence>
<keyword evidence="9" id="KW-0406">Ion transport</keyword>
<dbReference type="AlphaFoldDB" id="A0A4D7DXH0"/>
<gene>
    <name evidence="20" type="ORF">CFBP5473_13875</name>
    <name evidence="21" type="ORF">J5285_05860</name>
</gene>
<proteinExistence type="inferred from homology"/>
<dbReference type="InterPro" id="IPR000531">
    <property type="entry name" value="Beta-barrel_TonB"/>
</dbReference>
<keyword evidence="8" id="KW-0408">Iron</keyword>
<feature type="domain" description="TonB-dependent receptor plug" evidence="19">
    <location>
        <begin position="72"/>
        <end position="176"/>
    </location>
</feature>
<evidence type="ECO:0000256" key="5">
    <source>
        <dbReference type="ARBA" id="ARBA00022496"/>
    </source>
</evidence>